<evidence type="ECO:0000313" key="3">
    <source>
        <dbReference type="EMBL" id="EHN10671.1"/>
    </source>
</evidence>
<sequence>MTRRSTFRLQALALLGFLLACAAVFALMWRFAGGDVDPFDEPYRVQAVVPTAVALAVHADVRQAGVKIGEVTKIAERGDNAVLLLQLDRDHAPAYRDARVLVRAKTLSGENYVALDPGTPAAGRVPSGGTLTLEHAGQAVQLDEILSSLDRKRRRSLQRLLDGLGGGLRGRGEDLNRFLEATSAVIRQSTPVNEQLAADRRQVASLVDDVGRVSRAIGDRGDAVVVLTRRARQLAQAIAGRDERLRATLAELPGFLRQARTTTTGLGRFADQATPVIGDLADASDRLVPAVRRLRPAATATRRATDALAAFSAKATPLVTELRPFATAATAAAEPLEAVLRELNPLQDYLAPYARDLGGVIAANRAGSEIYDALGHYSRVVPLVSKSSVFGVLTPELEAAYQALVKAGGLSVIDQRGHNAYPKPGTAGAPVPFSGAYPRLQREPPYRR</sequence>
<dbReference type="OrthoDB" id="4510799at2"/>
<dbReference type="PANTHER" id="PTHR33371">
    <property type="entry name" value="INTERMEMBRANE PHOSPHOLIPID TRANSPORT SYSTEM BINDING PROTEIN MLAD-RELATED"/>
    <property type="match status" value="1"/>
</dbReference>
<proteinExistence type="predicted"/>
<feature type="domain" description="Mce/MlaD" evidence="2">
    <location>
        <begin position="42"/>
        <end position="118"/>
    </location>
</feature>
<dbReference type="AlphaFoldDB" id="H0E6M4"/>
<dbReference type="Pfam" id="PF02470">
    <property type="entry name" value="MlaD"/>
    <property type="match status" value="1"/>
</dbReference>
<organism evidence="3 4">
    <name type="scientific">Patulibacter medicamentivorans</name>
    <dbReference type="NCBI Taxonomy" id="1097667"/>
    <lineage>
        <taxon>Bacteria</taxon>
        <taxon>Bacillati</taxon>
        <taxon>Actinomycetota</taxon>
        <taxon>Thermoleophilia</taxon>
        <taxon>Solirubrobacterales</taxon>
        <taxon>Patulibacteraceae</taxon>
        <taxon>Patulibacter</taxon>
    </lineage>
</organism>
<dbReference type="InterPro" id="IPR003399">
    <property type="entry name" value="Mce/MlaD"/>
</dbReference>
<evidence type="ECO:0000313" key="4">
    <source>
        <dbReference type="Proteomes" id="UP000005143"/>
    </source>
</evidence>
<dbReference type="Proteomes" id="UP000005143">
    <property type="component" value="Unassembled WGS sequence"/>
</dbReference>
<evidence type="ECO:0000256" key="1">
    <source>
        <dbReference type="SAM" id="MobiDB-lite"/>
    </source>
</evidence>
<dbReference type="GO" id="GO:0005543">
    <property type="term" value="F:phospholipid binding"/>
    <property type="evidence" value="ECO:0007669"/>
    <property type="project" value="TreeGrafter"/>
</dbReference>
<dbReference type="InterPro" id="IPR052336">
    <property type="entry name" value="MlaD_Phospholipid_Transporter"/>
</dbReference>
<name>H0E6M4_9ACTN</name>
<dbReference type="PANTHER" id="PTHR33371:SF16">
    <property type="entry name" value="MCE-FAMILY PROTEIN MCE3F"/>
    <property type="match status" value="1"/>
</dbReference>
<gene>
    <name evidence="3" type="ORF">PAI11_24740</name>
</gene>
<dbReference type="GO" id="GO:0005548">
    <property type="term" value="F:phospholipid transporter activity"/>
    <property type="evidence" value="ECO:0007669"/>
    <property type="project" value="TreeGrafter"/>
</dbReference>
<reference evidence="3 4" key="1">
    <citation type="journal article" date="2013" name="Biodegradation">
        <title>Quantitative proteomic analysis of ibuprofen-degrading Patulibacter sp. strain I11.</title>
        <authorList>
            <person name="Almeida B."/>
            <person name="Kjeldal H."/>
            <person name="Lolas I."/>
            <person name="Knudsen A.D."/>
            <person name="Carvalho G."/>
            <person name="Nielsen K.L."/>
            <person name="Barreto Crespo M.T."/>
            <person name="Stensballe A."/>
            <person name="Nielsen J.L."/>
        </authorList>
    </citation>
    <scope>NUCLEOTIDE SEQUENCE [LARGE SCALE GENOMIC DNA]</scope>
    <source>
        <strain evidence="3 4">I11</strain>
    </source>
</reference>
<dbReference type="GO" id="GO:0004467">
    <property type="term" value="F:long-chain fatty acid-CoA ligase activity"/>
    <property type="evidence" value="ECO:0007669"/>
    <property type="project" value="UniProtKB-EC"/>
</dbReference>
<keyword evidence="3" id="KW-0436">Ligase</keyword>
<comment type="caution">
    <text evidence="3">The sequence shown here is derived from an EMBL/GenBank/DDBJ whole genome shotgun (WGS) entry which is preliminary data.</text>
</comment>
<feature type="region of interest" description="Disordered" evidence="1">
    <location>
        <begin position="423"/>
        <end position="448"/>
    </location>
</feature>
<keyword evidence="4" id="KW-1185">Reference proteome</keyword>
<dbReference type="RefSeq" id="WP_007575496.1">
    <property type="nucleotide sequence ID" value="NZ_AGUD01000206.1"/>
</dbReference>
<evidence type="ECO:0000259" key="2">
    <source>
        <dbReference type="Pfam" id="PF02470"/>
    </source>
</evidence>
<dbReference type="PROSITE" id="PS51257">
    <property type="entry name" value="PROKAR_LIPOPROTEIN"/>
    <property type="match status" value="1"/>
</dbReference>
<accession>H0E6M4</accession>
<protein>
    <submittedName>
        <fullName evidence="3">Long-chain-fatty-acid--CoA ligase</fullName>
        <ecNumber evidence="3">6.2.1.3</ecNumber>
    </submittedName>
</protein>
<dbReference type="EC" id="6.2.1.3" evidence="3"/>
<dbReference type="EMBL" id="AGUD01000206">
    <property type="protein sequence ID" value="EHN10671.1"/>
    <property type="molecule type" value="Genomic_DNA"/>
</dbReference>